<dbReference type="AlphaFoldDB" id="A0A7W7BQM3"/>
<organism evidence="2 3">
    <name type="scientific">Microbacterium marinum</name>
    <dbReference type="NCBI Taxonomy" id="421115"/>
    <lineage>
        <taxon>Bacteria</taxon>
        <taxon>Bacillati</taxon>
        <taxon>Actinomycetota</taxon>
        <taxon>Actinomycetes</taxon>
        <taxon>Micrococcales</taxon>
        <taxon>Microbacteriaceae</taxon>
        <taxon>Microbacterium</taxon>
    </lineage>
</organism>
<comment type="caution">
    <text evidence="2">The sequence shown here is derived from an EMBL/GenBank/DDBJ whole genome shotgun (WGS) entry which is preliminary data.</text>
</comment>
<keyword evidence="3" id="KW-1185">Reference proteome</keyword>
<dbReference type="Proteomes" id="UP000573729">
    <property type="component" value="Unassembled WGS sequence"/>
</dbReference>
<accession>A0A7W7BQM3</accession>
<proteinExistence type="predicted"/>
<dbReference type="RefSeq" id="WP_184217187.1">
    <property type="nucleotide sequence ID" value="NZ_JACHMD010000001.1"/>
</dbReference>
<gene>
    <name evidence="2" type="ORF">BKA24_001758</name>
</gene>
<evidence type="ECO:0000313" key="3">
    <source>
        <dbReference type="Proteomes" id="UP000573729"/>
    </source>
</evidence>
<evidence type="ECO:0000313" key="2">
    <source>
        <dbReference type="EMBL" id="MBB4667049.1"/>
    </source>
</evidence>
<feature type="region of interest" description="Disordered" evidence="1">
    <location>
        <begin position="368"/>
        <end position="388"/>
    </location>
</feature>
<sequence>MHTATAATAATATDAAPTAANVAAASIDPATLRQRASVAHPYPDAPDARNYADAAAAAGVRVVDLPAYRDALAAHADAAAVIDARRAAHRAAQDARAAAWMLTHTDAALRGPAVAKRRATARNKVATSPAVPRMSDDAFARLYADNMAAYGRQPVADAATLAARDAHTAAERTADDARHAWREANGQASARTWGTPAPDADTLRAEADRLRAAFDAADVVRVRTGRELAATHAANVAAHTPSDARAALVTACRDAARADVLTGHGNNLPRTAADTFTDPSGKVRTLSHMSASGIYGVGKGDGGGYVVYHRAARLTVPVPTPLQGAKHANARTLTAAREWMAALEEAAILEDVPEPIADAERRDALRTLHATYGQPPAEDAEAPADVAA</sequence>
<reference evidence="2 3" key="1">
    <citation type="submission" date="2020-08" db="EMBL/GenBank/DDBJ databases">
        <title>Sequencing the genomes of 1000 actinobacteria strains.</title>
        <authorList>
            <person name="Klenk H.-P."/>
        </authorList>
    </citation>
    <scope>NUCLEOTIDE SEQUENCE [LARGE SCALE GENOMIC DNA]</scope>
    <source>
        <strain evidence="2 3">DSM 24947</strain>
    </source>
</reference>
<name>A0A7W7BQM3_9MICO</name>
<evidence type="ECO:0000256" key="1">
    <source>
        <dbReference type="SAM" id="MobiDB-lite"/>
    </source>
</evidence>
<dbReference type="EMBL" id="JACHMD010000001">
    <property type="protein sequence ID" value="MBB4667049.1"/>
    <property type="molecule type" value="Genomic_DNA"/>
</dbReference>
<protein>
    <submittedName>
        <fullName evidence="2">Uncharacterized protein</fullName>
    </submittedName>
</protein>